<gene>
    <name evidence="2" type="ORF">SBAD_LOCUS6009</name>
</gene>
<proteinExistence type="predicted"/>
<reference evidence="2 3" key="2">
    <citation type="submission" date="2018-11" db="EMBL/GenBank/DDBJ databases">
        <authorList>
            <consortium name="Pathogen Informatics"/>
        </authorList>
    </citation>
    <scope>NUCLEOTIDE SEQUENCE [LARGE SCALE GENOMIC DNA]</scope>
</reference>
<protein>
    <submittedName>
        <fullName evidence="2 4">Uncharacterized protein</fullName>
    </submittedName>
</protein>
<dbReference type="EMBL" id="UZAM01009415">
    <property type="protein sequence ID" value="VDP08947.1"/>
    <property type="molecule type" value="Genomic_DNA"/>
</dbReference>
<accession>A0A183IQW2</accession>
<feature type="transmembrane region" description="Helical" evidence="1">
    <location>
        <begin position="112"/>
        <end position="133"/>
    </location>
</feature>
<dbReference type="AlphaFoldDB" id="A0A183IQW2"/>
<dbReference type="Proteomes" id="UP000270296">
    <property type="component" value="Unassembled WGS sequence"/>
</dbReference>
<keyword evidence="1" id="KW-0472">Membrane</keyword>
<evidence type="ECO:0000313" key="2">
    <source>
        <dbReference type="EMBL" id="VDP08947.1"/>
    </source>
</evidence>
<name>A0A183IQW2_9BILA</name>
<sequence length="136" mass="15525">MDHVFSSRKWHCSSFQTLDRRGVCIGSDHHMVRHVLRAISTSSLETHQSLDLTMKYCEWPTKGGDVEIERAGRESRWPSLIRAEANQEIDSGFQAFHSCPPFALLLMTFDEAVVGVVYLLKLTTFLISMEIVIRGR</sequence>
<keyword evidence="1" id="KW-1133">Transmembrane helix</keyword>
<evidence type="ECO:0000313" key="4">
    <source>
        <dbReference type="WBParaSite" id="SBAD_0000624401-mRNA-1"/>
    </source>
</evidence>
<keyword evidence="1" id="KW-0812">Transmembrane</keyword>
<evidence type="ECO:0000313" key="3">
    <source>
        <dbReference type="Proteomes" id="UP000270296"/>
    </source>
</evidence>
<dbReference type="WBParaSite" id="SBAD_0000624401-mRNA-1">
    <property type="protein sequence ID" value="SBAD_0000624401-mRNA-1"/>
    <property type="gene ID" value="SBAD_0000624401"/>
</dbReference>
<organism evidence="4">
    <name type="scientific">Soboliphyme baturini</name>
    <dbReference type="NCBI Taxonomy" id="241478"/>
    <lineage>
        <taxon>Eukaryota</taxon>
        <taxon>Metazoa</taxon>
        <taxon>Ecdysozoa</taxon>
        <taxon>Nematoda</taxon>
        <taxon>Enoplea</taxon>
        <taxon>Dorylaimia</taxon>
        <taxon>Dioctophymatida</taxon>
        <taxon>Dioctophymatoidea</taxon>
        <taxon>Soboliphymatidae</taxon>
        <taxon>Soboliphyme</taxon>
    </lineage>
</organism>
<keyword evidence="3" id="KW-1185">Reference proteome</keyword>
<evidence type="ECO:0000256" key="1">
    <source>
        <dbReference type="SAM" id="Phobius"/>
    </source>
</evidence>
<reference evidence="4" key="1">
    <citation type="submission" date="2016-06" db="UniProtKB">
        <authorList>
            <consortium name="WormBaseParasite"/>
        </authorList>
    </citation>
    <scope>IDENTIFICATION</scope>
</reference>